<reference evidence="8 9" key="1">
    <citation type="submission" date="2018-04" db="EMBL/GenBank/DDBJ databases">
        <title>Pararhodobacter oceanense sp. nov., isolated from marine intertidal sediment.</title>
        <authorList>
            <person name="Wang X.-L."/>
            <person name="Du Z.-J."/>
        </authorList>
    </citation>
    <scope>NUCLEOTIDE SEQUENCE [LARGE SCALE GENOMIC DNA]</scope>
    <source>
        <strain evidence="8 9">AM505</strain>
    </source>
</reference>
<sequence>MPIFVLALVFATVFAPTLARAIYASRVVQAISGEGLIAFFEVFRNDAPLLGLVLALLTLTAFIRNYWLACLPFLGAVIVQLALISDVFVYSQFSLRLTWKDVVKFYDYSAIYILDLNMALMIGILVILITFFALSYLSFRTIFALQIGLRRASIFMASIAIASAFGWQSKNVAYVHYRLYQNIVSYNEMIASESREYSSDFAASVAGPIQETCSTHSAVSGPVIIYMVESLSSYQSRFFGGLNDWMPRLDEIAEDNAALTDFYASGFTTEDGELSLLTGEAALYPPNTYTVGGGSSFYGHWNPRRSLPRIFNDRGYESHFLTTSDLLFSSTGDWMSAIGFMNVRGSTDPFYDGMERFQFGAATDAALVDNILNTVEDAQVTPFIFVKTVSSHHPHIHPETGERSVEAVMRYVDAQIGRLYDTLSERGFFNNGHLVIVGDHRAMLPISREEVEHFGFDRSYTQIPAILVSRQIAPSPVEITTPYSQLDLSNTLMGLFSGEVCYDAFRGMIFGDDLQPPRFILHRRGDWRNQVSVFSGDRHGIVTLDGDDTWLLGVDFDQDEREVIVNYVNTARVNASMISPEEESR</sequence>
<evidence type="ECO:0000256" key="6">
    <source>
        <dbReference type="SAM" id="Phobius"/>
    </source>
</evidence>
<dbReference type="SUPFAM" id="SSF53649">
    <property type="entry name" value="Alkaline phosphatase-like"/>
    <property type="match status" value="1"/>
</dbReference>
<dbReference type="InterPro" id="IPR017850">
    <property type="entry name" value="Alkaline_phosphatase_core_sf"/>
</dbReference>
<accession>A0A2T8HPJ2</accession>
<name>A0A2T8HPJ2_9RHOB</name>
<gene>
    <name evidence="8" type="ORF">DDE20_18095</name>
</gene>
<protein>
    <recommendedName>
        <fullName evidence="7">Sulfatase N-terminal domain-containing protein</fullName>
    </recommendedName>
</protein>
<keyword evidence="2" id="KW-1003">Cell membrane</keyword>
<keyword evidence="9" id="KW-1185">Reference proteome</keyword>
<evidence type="ECO:0000256" key="2">
    <source>
        <dbReference type="ARBA" id="ARBA00022475"/>
    </source>
</evidence>
<feature type="transmembrane region" description="Helical" evidence="6">
    <location>
        <begin position="149"/>
        <end position="167"/>
    </location>
</feature>
<dbReference type="InterPro" id="IPR050448">
    <property type="entry name" value="OpgB/LTA_synthase_biosynth"/>
</dbReference>
<dbReference type="RefSeq" id="WP_116559926.1">
    <property type="nucleotide sequence ID" value="NZ_QDKM01000015.1"/>
</dbReference>
<dbReference type="Gene3D" id="3.40.720.10">
    <property type="entry name" value="Alkaline Phosphatase, subunit A"/>
    <property type="match status" value="1"/>
</dbReference>
<dbReference type="Proteomes" id="UP000245911">
    <property type="component" value="Unassembled WGS sequence"/>
</dbReference>
<dbReference type="Pfam" id="PF00884">
    <property type="entry name" value="Sulfatase"/>
    <property type="match status" value="1"/>
</dbReference>
<evidence type="ECO:0000256" key="1">
    <source>
        <dbReference type="ARBA" id="ARBA00004651"/>
    </source>
</evidence>
<dbReference type="OrthoDB" id="9760224at2"/>
<evidence type="ECO:0000259" key="7">
    <source>
        <dbReference type="Pfam" id="PF00884"/>
    </source>
</evidence>
<dbReference type="AlphaFoldDB" id="A0A2T8HPJ2"/>
<dbReference type="GO" id="GO:0005886">
    <property type="term" value="C:plasma membrane"/>
    <property type="evidence" value="ECO:0007669"/>
    <property type="project" value="UniProtKB-SubCell"/>
</dbReference>
<feature type="transmembrane region" description="Helical" evidence="6">
    <location>
        <begin position="110"/>
        <end position="137"/>
    </location>
</feature>
<dbReference type="CDD" id="cd16015">
    <property type="entry name" value="LTA_synthase"/>
    <property type="match status" value="1"/>
</dbReference>
<keyword evidence="3 6" id="KW-0812">Transmembrane</keyword>
<evidence type="ECO:0000313" key="8">
    <source>
        <dbReference type="EMBL" id="PVH27359.1"/>
    </source>
</evidence>
<dbReference type="InterPro" id="IPR000917">
    <property type="entry name" value="Sulfatase_N"/>
</dbReference>
<evidence type="ECO:0000256" key="4">
    <source>
        <dbReference type="ARBA" id="ARBA00022989"/>
    </source>
</evidence>
<evidence type="ECO:0000256" key="3">
    <source>
        <dbReference type="ARBA" id="ARBA00022692"/>
    </source>
</evidence>
<comment type="subcellular location">
    <subcellularLocation>
        <location evidence="1">Cell membrane</location>
        <topology evidence="1">Multi-pass membrane protein</topology>
    </subcellularLocation>
</comment>
<keyword evidence="4 6" id="KW-1133">Transmembrane helix</keyword>
<dbReference type="PANTHER" id="PTHR47371">
    <property type="entry name" value="LIPOTEICHOIC ACID SYNTHASE"/>
    <property type="match status" value="1"/>
</dbReference>
<feature type="transmembrane region" description="Helical" evidence="6">
    <location>
        <begin position="70"/>
        <end position="90"/>
    </location>
</feature>
<comment type="caution">
    <text evidence="8">The sequence shown here is derived from an EMBL/GenBank/DDBJ whole genome shotgun (WGS) entry which is preliminary data.</text>
</comment>
<dbReference type="PANTHER" id="PTHR47371:SF3">
    <property type="entry name" value="PHOSPHOGLYCEROL TRANSFERASE I"/>
    <property type="match status" value="1"/>
</dbReference>
<proteinExistence type="predicted"/>
<organism evidence="8 9">
    <name type="scientific">Pararhodobacter oceanensis</name>
    <dbReference type="NCBI Taxonomy" id="2172121"/>
    <lineage>
        <taxon>Bacteria</taxon>
        <taxon>Pseudomonadati</taxon>
        <taxon>Pseudomonadota</taxon>
        <taxon>Alphaproteobacteria</taxon>
        <taxon>Rhodobacterales</taxon>
        <taxon>Paracoccaceae</taxon>
        <taxon>Pararhodobacter</taxon>
    </lineage>
</organism>
<evidence type="ECO:0000313" key="9">
    <source>
        <dbReference type="Proteomes" id="UP000245911"/>
    </source>
</evidence>
<dbReference type="EMBL" id="QDKM01000015">
    <property type="protein sequence ID" value="PVH27359.1"/>
    <property type="molecule type" value="Genomic_DNA"/>
</dbReference>
<evidence type="ECO:0000256" key="5">
    <source>
        <dbReference type="ARBA" id="ARBA00023136"/>
    </source>
</evidence>
<keyword evidence="5 6" id="KW-0472">Membrane</keyword>
<feature type="transmembrane region" description="Helical" evidence="6">
    <location>
        <begin position="45"/>
        <end position="63"/>
    </location>
</feature>
<feature type="domain" description="Sulfatase N-terminal" evidence="7">
    <location>
        <begin position="223"/>
        <end position="496"/>
    </location>
</feature>